<evidence type="ECO:0000313" key="4">
    <source>
        <dbReference type="Proteomes" id="UP001247805"/>
    </source>
</evidence>
<protein>
    <submittedName>
        <fullName evidence="3">Glycosyl hydrolase</fullName>
    </submittedName>
</protein>
<evidence type="ECO:0000256" key="1">
    <source>
        <dbReference type="ARBA" id="ARBA00022729"/>
    </source>
</evidence>
<dbReference type="PANTHER" id="PTHR43817:SF1">
    <property type="entry name" value="HYDROLASE, FAMILY 43, PUTATIVE (AFU_ORTHOLOGUE AFUA_3G01660)-RELATED"/>
    <property type="match status" value="1"/>
</dbReference>
<keyword evidence="2 3" id="KW-0378">Hydrolase</keyword>
<dbReference type="GO" id="GO:0016787">
    <property type="term" value="F:hydrolase activity"/>
    <property type="evidence" value="ECO:0007669"/>
    <property type="project" value="UniProtKB-KW"/>
</dbReference>
<keyword evidence="1" id="KW-0732">Signal</keyword>
<reference evidence="3 4" key="1">
    <citation type="submission" date="2023-10" db="EMBL/GenBank/DDBJ databases">
        <title>Glaciecola aquimarina strain GGW-M5 nov., isolated from a coastal seawater.</title>
        <authorList>
            <person name="Bayburt H."/>
            <person name="Kim J.M."/>
            <person name="Choi B.J."/>
            <person name="Jeon C.O."/>
        </authorList>
    </citation>
    <scope>NUCLEOTIDE SEQUENCE [LARGE SCALE GENOMIC DNA]</scope>
    <source>
        <strain evidence="3 4">KCTC 32108</strain>
    </source>
</reference>
<sequence>MISAESFTSINTVNWKGHPYYYKHHGDHMWARGINETMFHRFAHQPNNHVKPGMTMDSIGSHFDRTQTWWSNGGTEWFKYLARGSYLLQQGVPDADFLVHVGDVAPVRGNSSAKIPAGFGYDLVNSDVLLNRISVKDGWLVLPEGTRYKALYLTKTDYLNYNTLKRIQTLVADGATVIGNKPTSVIGYSEWANQAAFKQIADQLWPETPNNIKTYLKGQVSNYSLEETIAQLKLEPDLLIDKQPIEVFAKRRVAGNDLYFFHSEKPEFRQITVDIRDDGVNSNGMPEIWNNTDGTIEAVKEFRRSGNRISFDLDLEPYASRFIFIRRDNQPPEYNGKHSQLVKDIYLNTASTSNKSTQNTNNQTAITELTGAWNVEFDKKVGRPCKGSI</sequence>
<evidence type="ECO:0000313" key="3">
    <source>
        <dbReference type="EMBL" id="MDU0352537.1"/>
    </source>
</evidence>
<name>A0ABU3SRA7_9ALTE</name>
<keyword evidence="4" id="KW-1185">Reference proteome</keyword>
<dbReference type="EMBL" id="JAWDIO010000001">
    <property type="protein sequence ID" value="MDU0352537.1"/>
    <property type="molecule type" value="Genomic_DNA"/>
</dbReference>
<evidence type="ECO:0000256" key="2">
    <source>
        <dbReference type="ARBA" id="ARBA00022801"/>
    </source>
</evidence>
<dbReference type="Pfam" id="PF17132">
    <property type="entry name" value="Glyco_hydro_106"/>
    <property type="match status" value="1"/>
</dbReference>
<dbReference type="PANTHER" id="PTHR43817">
    <property type="entry name" value="GLYCOSYL HYDROLASE"/>
    <property type="match status" value="1"/>
</dbReference>
<organism evidence="3 4">
    <name type="scientific">Paraglaciecola aquimarina</name>
    <dbReference type="NCBI Taxonomy" id="1235557"/>
    <lineage>
        <taxon>Bacteria</taxon>
        <taxon>Pseudomonadati</taxon>
        <taxon>Pseudomonadota</taxon>
        <taxon>Gammaproteobacteria</taxon>
        <taxon>Alteromonadales</taxon>
        <taxon>Alteromonadaceae</taxon>
        <taxon>Paraglaciecola</taxon>
    </lineage>
</organism>
<gene>
    <name evidence="3" type="ORF">RS130_00220</name>
</gene>
<accession>A0ABU3SRA7</accession>
<dbReference type="Proteomes" id="UP001247805">
    <property type="component" value="Unassembled WGS sequence"/>
</dbReference>
<comment type="caution">
    <text evidence="3">The sequence shown here is derived from an EMBL/GenBank/DDBJ whole genome shotgun (WGS) entry which is preliminary data.</text>
</comment>
<proteinExistence type="predicted"/>